<keyword evidence="3" id="KW-1185">Reference proteome</keyword>
<dbReference type="KEGG" id="pseg:D3H65_12375"/>
<proteinExistence type="predicted"/>
<sequence>MKKVTIIAVAMICLLTLTQTAFSQSTGSTYRTALGAKMYFGDGSTGGINIKHFLNNKGAIDASLLFERGFLGLEGLYEWHDNINGAQGLKWYVGGGGLIFFPTRDKYGDDVVFALRGTLGLDYKFTGAPINVSFDLNPVFNLAPSTDFDFWAGLAFRFTF</sequence>
<dbReference type="RefSeq" id="WP_119050612.1">
    <property type="nucleotide sequence ID" value="NZ_CP032157.1"/>
</dbReference>
<evidence type="ECO:0000256" key="1">
    <source>
        <dbReference type="SAM" id="SignalP"/>
    </source>
</evidence>
<evidence type="ECO:0000313" key="3">
    <source>
        <dbReference type="Proteomes" id="UP000263900"/>
    </source>
</evidence>
<feature type="chain" id="PRO_5017647194" description="Outer membrane insertion C-signal" evidence="1">
    <location>
        <begin position="24"/>
        <end position="160"/>
    </location>
</feature>
<feature type="signal peptide" evidence="1">
    <location>
        <begin position="1"/>
        <end position="23"/>
    </location>
</feature>
<dbReference type="AlphaFoldDB" id="A0A3B7MMZ9"/>
<name>A0A3B7MMZ9_9BACT</name>
<gene>
    <name evidence="2" type="ORF">D3H65_12375</name>
</gene>
<organism evidence="2 3">
    <name type="scientific">Paraflavitalea soli</name>
    <dbReference type="NCBI Taxonomy" id="2315862"/>
    <lineage>
        <taxon>Bacteria</taxon>
        <taxon>Pseudomonadati</taxon>
        <taxon>Bacteroidota</taxon>
        <taxon>Chitinophagia</taxon>
        <taxon>Chitinophagales</taxon>
        <taxon>Chitinophagaceae</taxon>
        <taxon>Paraflavitalea</taxon>
    </lineage>
</organism>
<protein>
    <recommendedName>
        <fullName evidence="4">Outer membrane insertion C-signal</fullName>
    </recommendedName>
</protein>
<evidence type="ECO:0008006" key="4">
    <source>
        <dbReference type="Google" id="ProtNLM"/>
    </source>
</evidence>
<keyword evidence="1" id="KW-0732">Signal</keyword>
<evidence type="ECO:0000313" key="2">
    <source>
        <dbReference type="EMBL" id="AXY74729.1"/>
    </source>
</evidence>
<dbReference type="EMBL" id="CP032157">
    <property type="protein sequence ID" value="AXY74729.1"/>
    <property type="molecule type" value="Genomic_DNA"/>
</dbReference>
<dbReference type="Proteomes" id="UP000263900">
    <property type="component" value="Chromosome"/>
</dbReference>
<reference evidence="2 3" key="1">
    <citation type="submission" date="2018-09" db="EMBL/GenBank/DDBJ databases">
        <title>Genome sequencing of strain 6GH32-13.</title>
        <authorList>
            <person name="Weon H.-Y."/>
            <person name="Heo J."/>
            <person name="Kwon S.-W."/>
        </authorList>
    </citation>
    <scope>NUCLEOTIDE SEQUENCE [LARGE SCALE GENOMIC DNA]</scope>
    <source>
        <strain evidence="2 3">5GH32-13</strain>
    </source>
</reference>
<dbReference type="OrthoDB" id="978645at2"/>
<accession>A0A3B7MMZ9</accession>